<sequence>AGLKSVALLQPKHLREIAFLFARQVIQTFPRYPTSHAGSLVPVLFFCHMNPQFLLFFDAKN</sequence>
<dbReference type="RefSeq" id="WP_347949648.1">
    <property type="nucleotide sequence ID" value="NZ_JBDXMI010000001.1"/>
</dbReference>
<reference evidence="1 2" key="1">
    <citation type="submission" date="2024-05" db="EMBL/GenBank/DDBJ databases">
        <authorList>
            <person name="De Oliveira J.P."/>
            <person name="Noriler S.A."/>
            <person name="De Oliveira A.G."/>
            <person name="Sipoli D.S."/>
        </authorList>
    </citation>
    <scope>NUCLEOTIDE SEQUENCE [LARGE SCALE GENOMIC DNA]</scope>
    <source>
        <strain evidence="1 2">LABIM192</strain>
    </source>
</reference>
<feature type="non-terminal residue" evidence="1">
    <location>
        <position position="1"/>
    </location>
</feature>
<evidence type="ECO:0000313" key="2">
    <source>
        <dbReference type="Proteomes" id="UP001462502"/>
    </source>
</evidence>
<protein>
    <submittedName>
        <fullName evidence="1">Uncharacterized protein</fullName>
    </submittedName>
</protein>
<evidence type="ECO:0000313" key="1">
    <source>
        <dbReference type="EMBL" id="MEO9383109.1"/>
    </source>
</evidence>
<keyword evidence="2" id="KW-1185">Reference proteome</keyword>
<proteinExistence type="predicted"/>
<accession>A0ABV0IQU2</accession>
<dbReference type="Proteomes" id="UP001462502">
    <property type="component" value="Unassembled WGS sequence"/>
</dbReference>
<organism evidence="1 2">
    <name type="scientific">Chromobacterium phragmitis</name>
    <dbReference type="NCBI Taxonomy" id="2202141"/>
    <lineage>
        <taxon>Bacteria</taxon>
        <taxon>Pseudomonadati</taxon>
        <taxon>Pseudomonadota</taxon>
        <taxon>Betaproteobacteria</taxon>
        <taxon>Neisseriales</taxon>
        <taxon>Chromobacteriaceae</taxon>
        <taxon>Chromobacterium</taxon>
    </lineage>
</organism>
<name>A0ABV0IQU2_9NEIS</name>
<dbReference type="EMBL" id="JBDXMI010000001">
    <property type="protein sequence ID" value="MEO9383109.1"/>
    <property type="molecule type" value="Genomic_DNA"/>
</dbReference>
<gene>
    <name evidence="1" type="ORF">ABI908_03125</name>
</gene>
<comment type="caution">
    <text evidence="1">The sequence shown here is derived from an EMBL/GenBank/DDBJ whole genome shotgun (WGS) entry which is preliminary data.</text>
</comment>